<evidence type="ECO:0000256" key="1">
    <source>
        <dbReference type="ARBA" id="ARBA00000085"/>
    </source>
</evidence>
<name>A0ABX1G2I8_9MICC</name>
<keyword evidence="7" id="KW-0067">ATP-binding</keyword>
<dbReference type="Gene3D" id="1.20.5.1930">
    <property type="match status" value="1"/>
</dbReference>
<keyword evidence="6" id="KW-0418">Kinase</keyword>
<keyword evidence="9" id="KW-1133">Transmembrane helix</keyword>
<feature type="domain" description="Signal transduction histidine kinase subgroup 3 dimerisation and phosphoacceptor" evidence="10">
    <location>
        <begin position="214"/>
        <end position="273"/>
    </location>
</feature>
<keyword evidence="9" id="KW-0472">Membrane</keyword>
<keyword evidence="9" id="KW-0812">Transmembrane</keyword>
<feature type="transmembrane region" description="Helical" evidence="9">
    <location>
        <begin position="160"/>
        <end position="183"/>
    </location>
</feature>
<dbReference type="RefSeq" id="WP_168151349.1">
    <property type="nucleotide sequence ID" value="NZ_JAAWVT010000002.1"/>
</dbReference>
<evidence type="ECO:0000313" key="11">
    <source>
        <dbReference type="EMBL" id="NKG20467.1"/>
    </source>
</evidence>
<evidence type="ECO:0000259" key="10">
    <source>
        <dbReference type="Pfam" id="PF07730"/>
    </source>
</evidence>
<evidence type="ECO:0000256" key="4">
    <source>
        <dbReference type="ARBA" id="ARBA00022679"/>
    </source>
</evidence>
<evidence type="ECO:0000313" key="12">
    <source>
        <dbReference type="Proteomes" id="UP000746595"/>
    </source>
</evidence>
<evidence type="ECO:0000256" key="5">
    <source>
        <dbReference type="ARBA" id="ARBA00022741"/>
    </source>
</evidence>
<keyword evidence="4" id="KW-0808">Transferase</keyword>
<feature type="transmembrane region" description="Helical" evidence="9">
    <location>
        <begin position="114"/>
        <end position="140"/>
    </location>
</feature>
<dbReference type="CDD" id="cd16917">
    <property type="entry name" value="HATPase_UhpB-NarQ-NarX-like"/>
    <property type="match status" value="1"/>
</dbReference>
<dbReference type="Proteomes" id="UP000746595">
    <property type="component" value="Unassembled WGS sequence"/>
</dbReference>
<feature type="transmembrane region" description="Helical" evidence="9">
    <location>
        <begin position="53"/>
        <end position="79"/>
    </location>
</feature>
<dbReference type="EMBL" id="JAAWVT010000002">
    <property type="protein sequence ID" value="NKG20467.1"/>
    <property type="molecule type" value="Genomic_DNA"/>
</dbReference>
<dbReference type="SUPFAM" id="SSF55874">
    <property type="entry name" value="ATPase domain of HSP90 chaperone/DNA topoisomerase II/histidine kinase"/>
    <property type="match status" value="1"/>
</dbReference>
<comment type="caution">
    <text evidence="11">The sequence shown here is derived from an EMBL/GenBank/DDBJ whole genome shotgun (WGS) entry which is preliminary data.</text>
</comment>
<feature type="transmembrane region" description="Helical" evidence="9">
    <location>
        <begin position="21"/>
        <end position="41"/>
    </location>
</feature>
<sequence>MPGREVTPYPMPRRRRWGWPADVSLALVYLMVAALCHEYLFHMSYGGSGFGEYTYYILAATLAIGCARALPTLAVILVWGGTAAQMLAGVDINFAQIGMLYVVGMVALNGSRVWVLLTGLSIALGSVLGTYYIVAVDSWISNPLFRAMESNGWPSNKQVLAVFAVVISVMTLPWLLGLLFRLFTGRQSAERSTVKAKAEAEGALELARLRAENAALARDVHDVVGHSLAVIIAQADSIRFIPDADVARIRETTGTIADAARRSLGEVRQVLNQTAESQPLGGSPMPSEALQTAQLGLVPPSFSDISGILHGVRTTGYVVTEEMLGQSLPLPAHILPVIRRVIQEMLANALHHGTENTDIGVRHYWGASSYTLSVTNDFCSNFAETRVGTGISGMRERLASVGGTLSIDTDDGAGGVPGTFTIAATFPLNKEWV</sequence>
<dbReference type="Pfam" id="PF07730">
    <property type="entry name" value="HisKA_3"/>
    <property type="match status" value="1"/>
</dbReference>
<evidence type="ECO:0000256" key="6">
    <source>
        <dbReference type="ARBA" id="ARBA00022777"/>
    </source>
</evidence>
<keyword evidence="8" id="KW-0902">Two-component regulatory system</keyword>
<keyword evidence="3" id="KW-0597">Phosphoprotein</keyword>
<accession>A0ABX1G2I8</accession>
<protein>
    <recommendedName>
        <fullName evidence="2">histidine kinase</fullName>
        <ecNumber evidence="2">2.7.13.3</ecNumber>
    </recommendedName>
</protein>
<dbReference type="PANTHER" id="PTHR24421:SF10">
    <property type="entry name" value="NITRATE_NITRITE SENSOR PROTEIN NARQ"/>
    <property type="match status" value="1"/>
</dbReference>
<dbReference type="EC" id="2.7.13.3" evidence="2"/>
<evidence type="ECO:0000256" key="3">
    <source>
        <dbReference type="ARBA" id="ARBA00022553"/>
    </source>
</evidence>
<keyword evidence="12" id="KW-1185">Reference proteome</keyword>
<dbReference type="Gene3D" id="3.30.565.10">
    <property type="entry name" value="Histidine kinase-like ATPase, C-terminal domain"/>
    <property type="match status" value="1"/>
</dbReference>
<keyword evidence="5" id="KW-0547">Nucleotide-binding</keyword>
<evidence type="ECO:0000256" key="9">
    <source>
        <dbReference type="SAM" id="Phobius"/>
    </source>
</evidence>
<dbReference type="InterPro" id="IPR011712">
    <property type="entry name" value="Sig_transdc_His_kin_sub3_dim/P"/>
</dbReference>
<dbReference type="InterPro" id="IPR036890">
    <property type="entry name" value="HATPase_C_sf"/>
</dbReference>
<gene>
    <name evidence="11" type="ORF">HED64_07040</name>
</gene>
<dbReference type="InterPro" id="IPR050482">
    <property type="entry name" value="Sensor_HK_TwoCompSys"/>
</dbReference>
<proteinExistence type="predicted"/>
<comment type="catalytic activity">
    <reaction evidence="1">
        <text>ATP + protein L-histidine = ADP + protein N-phospho-L-histidine.</text>
        <dbReference type="EC" id="2.7.13.3"/>
    </reaction>
</comment>
<evidence type="ECO:0000256" key="2">
    <source>
        <dbReference type="ARBA" id="ARBA00012438"/>
    </source>
</evidence>
<dbReference type="PANTHER" id="PTHR24421">
    <property type="entry name" value="NITRATE/NITRITE SENSOR PROTEIN NARX-RELATED"/>
    <property type="match status" value="1"/>
</dbReference>
<organism evidence="11 12">
    <name type="scientific">Paeniglutamicibacter terrestris</name>
    <dbReference type="NCBI Taxonomy" id="2723403"/>
    <lineage>
        <taxon>Bacteria</taxon>
        <taxon>Bacillati</taxon>
        <taxon>Actinomycetota</taxon>
        <taxon>Actinomycetes</taxon>
        <taxon>Micrococcales</taxon>
        <taxon>Micrococcaceae</taxon>
        <taxon>Paeniglutamicibacter</taxon>
    </lineage>
</organism>
<reference evidence="11 12" key="1">
    <citation type="submission" date="2020-04" db="EMBL/GenBank/DDBJ databases">
        <title>Paeniglutamicibacter sp. ANT13_2, a novel actinomycete isolated from sediment in Antarctica.</title>
        <authorList>
            <person name="Sakdapetsiri C."/>
            <person name="Pinyakong O."/>
        </authorList>
    </citation>
    <scope>NUCLEOTIDE SEQUENCE [LARGE SCALE GENOMIC DNA]</scope>
    <source>
        <strain evidence="11 12">ANT13_2</strain>
    </source>
</reference>
<evidence type="ECO:0000256" key="7">
    <source>
        <dbReference type="ARBA" id="ARBA00022840"/>
    </source>
</evidence>
<evidence type="ECO:0000256" key="8">
    <source>
        <dbReference type="ARBA" id="ARBA00023012"/>
    </source>
</evidence>